<dbReference type="EMBL" id="LVLJ01002000">
    <property type="protein sequence ID" value="OAE27041.1"/>
    <property type="molecule type" value="Genomic_DNA"/>
</dbReference>
<keyword evidence="2" id="KW-1185">Reference proteome</keyword>
<evidence type="ECO:0000313" key="1">
    <source>
        <dbReference type="EMBL" id="OAE27041.1"/>
    </source>
</evidence>
<dbReference type="Proteomes" id="UP000077202">
    <property type="component" value="Unassembled WGS sequence"/>
</dbReference>
<accession>A0A176W380</accession>
<sequence>MEAKYQALQRKLSEEVEKRRKVEQASDNLCEDVERAKCASVDLMKRLEACRTAYDTESLKVDELQAAAEEKKLEYQSELAIESHNRLWLCEIEHRAAELIERSGRRHRRLFKKLESNFTKSHDAVANLEVELANVLKRLGLEQRLEGAATADSGGVGHVWCSYRNK</sequence>
<protein>
    <submittedName>
        <fullName evidence="1">Uncharacterized protein</fullName>
    </submittedName>
</protein>
<organism evidence="1 2">
    <name type="scientific">Marchantia polymorpha subsp. ruderalis</name>
    <dbReference type="NCBI Taxonomy" id="1480154"/>
    <lineage>
        <taxon>Eukaryota</taxon>
        <taxon>Viridiplantae</taxon>
        <taxon>Streptophyta</taxon>
        <taxon>Embryophyta</taxon>
        <taxon>Marchantiophyta</taxon>
        <taxon>Marchantiopsida</taxon>
        <taxon>Marchantiidae</taxon>
        <taxon>Marchantiales</taxon>
        <taxon>Marchantiaceae</taxon>
        <taxon>Marchantia</taxon>
    </lineage>
</organism>
<name>A0A176W380_MARPO</name>
<reference evidence="1" key="1">
    <citation type="submission" date="2016-03" db="EMBL/GenBank/DDBJ databases">
        <title>Mechanisms controlling the formation of the plant cell surface in tip-growing cells are functionally conserved among land plants.</title>
        <authorList>
            <person name="Honkanen S."/>
            <person name="Jones V.A."/>
            <person name="Morieri G."/>
            <person name="Champion C."/>
            <person name="Hetherington A.J."/>
            <person name="Kelly S."/>
            <person name="Saint-Marcoux D."/>
            <person name="Proust H."/>
            <person name="Prescott H."/>
            <person name="Dolan L."/>
        </authorList>
    </citation>
    <scope>NUCLEOTIDE SEQUENCE [LARGE SCALE GENOMIC DNA]</scope>
    <source>
        <tissue evidence="1">Whole gametophyte</tissue>
    </source>
</reference>
<evidence type="ECO:0000313" key="2">
    <source>
        <dbReference type="Proteomes" id="UP000077202"/>
    </source>
</evidence>
<gene>
    <name evidence="1" type="ORF">AXG93_3101s1000</name>
</gene>
<proteinExistence type="predicted"/>
<comment type="caution">
    <text evidence="1">The sequence shown here is derived from an EMBL/GenBank/DDBJ whole genome shotgun (WGS) entry which is preliminary data.</text>
</comment>
<dbReference type="AlphaFoldDB" id="A0A176W380"/>